<dbReference type="InterPro" id="IPR036485">
    <property type="entry name" value="Glu_synth_asu_C_sf"/>
</dbReference>
<organism evidence="1 2">
    <name type="scientific">Boletus edulis BED1</name>
    <dbReference type="NCBI Taxonomy" id="1328754"/>
    <lineage>
        <taxon>Eukaryota</taxon>
        <taxon>Fungi</taxon>
        <taxon>Dikarya</taxon>
        <taxon>Basidiomycota</taxon>
        <taxon>Agaricomycotina</taxon>
        <taxon>Agaricomycetes</taxon>
        <taxon>Agaricomycetidae</taxon>
        <taxon>Boletales</taxon>
        <taxon>Boletineae</taxon>
        <taxon>Boletaceae</taxon>
        <taxon>Boletoideae</taxon>
        <taxon>Boletus</taxon>
    </lineage>
</organism>
<comment type="caution">
    <text evidence="1">The sequence shown here is derived from an EMBL/GenBank/DDBJ whole genome shotgun (WGS) entry which is preliminary data.</text>
</comment>
<gene>
    <name evidence="1" type="ORF">L210DRAFT_3509909</name>
</gene>
<dbReference type="GO" id="GO:0016491">
    <property type="term" value="F:oxidoreductase activity"/>
    <property type="evidence" value="ECO:0007669"/>
    <property type="project" value="InterPro"/>
</dbReference>
<evidence type="ECO:0000313" key="1">
    <source>
        <dbReference type="EMBL" id="KAF8422590.1"/>
    </source>
</evidence>
<protein>
    <submittedName>
        <fullName evidence="1">Uncharacterized protein</fullName>
    </submittedName>
</protein>
<dbReference type="Proteomes" id="UP001194468">
    <property type="component" value="Unassembled WGS sequence"/>
</dbReference>
<dbReference type="EMBL" id="WHUW01000124">
    <property type="protein sequence ID" value="KAF8422590.1"/>
    <property type="molecule type" value="Genomic_DNA"/>
</dbReference>
<dbReference type="AlphaFoldDB" id="A0AAD4BEF0"/>
<keyword evidence="2" id="KW-1185">Reference proteome</keyword>
<proteinExistence type="predicted"/>
<reference evidence="1" key="1">
    <citation type="submission" date="2019-10" db="EMBL/GenBank/DDBJ databases">
        <authorList>
            <consortium name="DOE Joint Genome Institute"/>
            <person name="Kuo A."/>
            <person name="Miyauchi S."/>
            <person name="Kiss E."/>
            <person name="Drula E."/>
            <person name="Kohler A."/>
            <person name="Sanchez-Garcia M."/>
            <person name="Andreopoulos B."/>
            <person name="Barry K.W."/>
            <person name="Bonito G."/>
            <person name="Buee M."/>
            <person name="Carver A."/>
            <person name="Chen C."/>
            <person name="Cichocki N."/>
            <person name="Clum A."/>
            <person name="Culley D."/>
            <person name="Crous P.W."/>
            <person name="Fauchery L."/>
            <person name="Girlanda M."/>
            <person name="Hayes R."/>
            <person name="Keri Z."/>
            <person name="LaButti K."/>
            <person name="Lipzen A."/>
            <person name="Lombard V."/>
            <person name="Magnuson J."/>
            <person name="Maillard F."/>
            <person name="Morin E."/>
            <person name="Murat C."/>
            <person name="Nolan M."/>
            <person name="Ohm R."/>
            <person name="Pangilinan J."/>
            <person name="Pereira M."/>
            <person name="Perotto S."/>
            <person name="Peter M."/>
            <person name="Riley R."/>
            <person name="Sitrit Y."/>
            <person name="Stielow B."/>
            <person name="Szollosi G."/>
            <person name="Zifcakova L."/>
            <person name="Stursova M."/>
            <person name="Spatafora J.W."/>
            <person name="Tedersoo L."/>
            <person name="Vaario L.-M."/>
            <person name="Yamada A."/>
            <person name="Yan M."/>
            <person name="Wang P."/>
            <person name="Xu J."/>
            <person name="Bruns T."/>
            <person name="Baldrian P."/>
            <person name="Vilgalys R."/>
            <person name="Henrissat B."/>
            <person name="Grigoriev I.V."/>
            <person name="Hibbett D."/>
            <person name="Nagy L.G."/>
            <person name="Martin F.M."/>
        </authorList>
    </citation>
    <scope>NUCLEOTIDE SEQUENCE</scope>
    <source>
        <strain evidence="1">BED1</strain>
    </source>
</reference>
<reference evidence="1" key="2">
    <citation type="journal article" date="2020" name="Nat. Commun.">
        <title>Large-scale genome sequencing of mycorrhizal fungi provides insights into the early evolution of symbiotic traits.</title>
        <authorList>
            <person name="Miyauchi S."/>
            <person name="Kiss E."/>
            <person name="Kuo A."/>
            <person name="Drula E."/>
            <person name="Kohler A."/>
            <person name="Sanchez-Garcia M."/>
            <person name="Morin E."/>
            <person name="Andreopoulos B."/>
            <person name="Barry K.W."/>
            <person name="Bonito G."/>
            <person name="Buee M."/>
            <person name="Carver A."/>
            <person name="Chen C."/>
            <person name="Cichocki N."/>
            <person name="Clum A."/>
            <person name="Culley D."/>
            <person name="Crous P.W."/>
            <person name="Fauchery L."/>
            <person name="Girlanda M."/>
            <person name="Hayes R.D."/>
            <person name="Keri Z."/>
            <person name="LaButti K."/>
            <person name="Lipzen A."/>
            <person name="Lombard V."/>
            <person name="Magnuson J."/>
            <person name="Maillard F."/>
            <person name="Murat C."/>
            <person name="Nolan M."/>
            <person name="Ohm R.A."/>
            <person name="Pangilinan J."/>
            <person name="Pereira M.F."/>
            <person name="Perotto S."/>
            <person name="Peter M."/>
            <person name="Pfister S."/>
            <person name="Riley R."/>
            <person name="Sitrit Y."/>
            <person name="Stielow J.B."/>
            <person name="Szollosi G."/>
            <person name="Zifcakova L."/>
            <person name="Stursova M."/>
            <person name="Spatafora J.W."/>
            <person name="Tedersoo L."/>
            <person name="Vaario L.M."/>
            <person name="Yamada A."/>
            <person name="Yan M."/>
            <person name="Wang P."/>
            <person name="Xu J."/>
            <person name="Bruns T."/>
            <person name="Baldrian P."/>
            <person name="Vilgalys R."/>
            <person name="Dunand C."/>
            <person name="Henrissat B."/>
            <person name="Grigoriev I.V."/>
            <person name="Hibbett D."/>
            <person name="Nagy L.G."/>
            <person name="Martin F.M."/>
        </authorList>
    </citation>
    <scope>NUCLEOTIDE SEQUENCE</scope>
    <source>
        <strain evidence="1">BED1</strain>
    </source>
</reference>
<dbReference type="SUPFAM" id="SSF69336">
    <property type="entry name" value="Alpha subunit of glutamate synthase, C-terminal domain"/>
    <property type="match status" value="1"/>
</dbReference>
<name>A0AAD4BEF0_BOLED</name>
<evidence type="ECO:0000313" key="2">
    <source>
        <dbReference type="Proteomes" id="UP001194468"/>
    </source>
</evidence>
<sequence>MYRRGVVRFNRGRTYEEGEGMGRWQDEGNWWMNKIGLNAKRYKWERASGWATRLETNGDVNNTVGRRLEDGTLETNGDVNNTVGRRLEDRTLETNGDVNNTVGKREEMV</sequence>
<accession>A0AAD4BEF0</accession>